<name>A0AAD5DYB3_9CHLO</name>
<dbReference type="PANTHER" id="PTHR20858">
    <property type="entry name" value="PHOSPHOMETHYLPYRIMIDINE KINASE"/>
    <property type="match status" value="1"/>
</dbReference>
<dbReference type="CDD" id="cd01169">
    <property type="entry name" value="HMPP_kinase"/>
    <property type="match status" value="1"/>
</dbReference>
<dbReference type="EMBL" id="JADXDR010000029">
    <property type="protein sequence ID" value="KAI7844455.1"/>
    <property type="molecule type" value="Genomic_DNA"/>
</dbReference>
<gene>
    <name evidence="2" type="ORF">COHA_001959</name>
</gene>
<dbReference type="AlphaFoldDB" id="A0AAD5DYB3"/>
<dbReference type="SUPFAM" id="SSF53613">
    <property type="entry name" value="Ribokinase-like"/>
    <property type="match status" value="1"/>
</dbReference>
<feature type="domain" description="Pyridoxamine kinase/Phosphomethylpyrimidine kinase" evidence="1">
    <location>
        <begin position="1"/>
        <end position="181"/>
    </location>
</feature>
<evidence type="ECO:0000259" key="1">
    <source>
        <dbReference type="Pfam" id="PF08543"/>
    </source>
</evidence>
<dbReference type="InterPro" id="IPR004399">
    <property type="entry name" value="HMP/HMP-P_kinase_dom"/>
</dbReference>
<proteinExistence type="predicted"/>
<evidence type="ECO:0000313" key="2">
    <source>
        <dbReference type="EMBL" id="KAI7844455.1"/>
    </source>
</evidence>
<dbReference type="Pfam" id="PF08543">
    <property type="entry name" value="Phos_pyr_kin"/>
    <property type="match status" value="1"/>
</dbReference>
<dbReference type="GO" id="GO:0005829">
    <property type="term" value="C:cytosol"/>
    <property type="evidence" value="ECO:0007669"/>
    <property type="project" value="TreeGrafter"/>
</dbReference>
<dbReference type="InterPro" id="IPR029056">
    <property type="entry name" value="Ribokinase-like"/>
</dbReference>
<organism evidence="2 3">
    <name type="scientific">Chlorella ohadii</name>
    <dbReference type="NCBI Taxonomy" id="2649997"/>
    <lineage>
        <taxon>Eukaryota</taxon>
        <taxon>Viridiplantae</taxon>
        <taxon>Chlorophyta</taxon>
        <taxon>core chlorophytes</taxon>
        <taxon>Trebouxiophyceae</taxon>
        <taxon>Chlorellales</taxon>
        <taxon>Chlorellaceae</taxon>
        <taxon>Chlorella clade</taxon>
        <taxon>Chlorella</taxon>
    </lineage>
</organism>
<accession>A0AAD5DYB3</accession>
<dbReference type="GO" id="GO:0009228">
    <property type="term" value="P:thiamine biosynthetic process"/>
    <property type="evidence" value="ECO:0007669"/>
    <property type="project" value="InterPro"/>
</dbReference>
<protein>
    <recommendedName>
        <fullName evidence="1">Pyridoxamine kinase/Phosphomethylpyrimidine kinase domain-containing protein</fullName>
    </recommendedName>
</protein>
<comment type="caution">
    <text evidence="2">The sequence shown here is derived from an EMBL/GenBank/DDBJ whole genome shotgun (WGS) entry which is preliminary data.</text>
</comment>
<dbReference type="Gene3D" id="3.40.1190.20">
    <property type="match status" value="1"/>
</dbReference>
<dbReference type="Proteomes" id="UP001205105">
    <property type="component" value="Unassembled WGS sequence"/>
</dbReference>
<evidence type="ECO:0000313" key="3">
    <source>
        <dbReference type="Proteomes" id="UP001205105"/>
    </source>
</evidence>
<dbReference type="PANTHER" id="PTHR20858:SF17">
    <property type="entry name" value="HYDROXYMETHYLPYRIMIDINE_PHOSPHOMETHYLPYRIMIDINE KINASE THI20-RELATED"/>
    <property type="match status" value="1"/>
</dbReference>
<sequence>MLPTPEVVEAVAEELQNRGLVRLVVDPVLVSTSGDALATAGVADALKQHLLPLATVITPNIPEACKLLGDGRAITDVEAMRAAAEELHRYGPQWVLIKGGHLVGASAEHNGGAAAEEAAALAGPPAVVTDVLFDGKNMMELTEPYVSTGNTHGTGCSLASAIAAELAKGADVSTAVRRAKK</sequence>
<dbReference type="InterPro" id="IPR013749">
    <property type="entry name" value="PM/HMP-P_kinase-1"/>
</dbReference>
<keyword evidence="3" id="KW-1185">Reference proteome</keyword>
<reference evidence="2" key="1">
    <citation type="submission" date="2020-11" db="EMBL/GenBank/DDBJ databases">
        <title>Chlorella ohadii genome sequencing and assembly.</title>
        <authorList>
            <person name="Murik O."/>
            <person name="Treves H."/>
            <person name="Kedem I."/>
            <person name="Shotland Y."/>
            <person name="Kaplan A."/>
        </authorList>
    </citation>
    <scope>NUCLEOTIDE SEQUENCE</scope>
    <source>
        <strain evidence="2">1</strain>
    </source>
</reference>
<dbReference type="GO" id="GO:0008902">
    <property type="term" value="F:hydroxymethylpyrimidine kinase activity"/>
    <property type="evidence" value="ECO:0007669"/>
    <property type="project" value="TreeGrafter"/>
</dbReference>
<dbReference type="GO" id="GO:0008972">
    <property type="term" value="F:phosphomethylpyrimidine kinase activity"/>
    <property type="evidence" value="ECO:0007669"/>
    <property type="project" value="InterPro"/>
</dbReference>